<evidence type="ECO:0000256" key="3">
    <source>
        <dbReference type="ARBA" id="ARBA00022617"/>
    </source>
</evidence>
<evidence type="ECO:0000256" key="8">
    <source>
        <dbReference type="PIRSR" id="PIRSR602401-1"/>
    </source>
</evidence>
<protein>
    <recommendedName>
        <fullName evidence="13">Cytochrome P450</fullName>
    </recommendedName>
</protein>
<dbReference type="InterPro" id="IPR050121">
    <property type="entry name" value="Cytochrome_P450_monoxygenase"/>
</dbReference>
<evidence type="ECO:0000256" key="5">
    <source>
        <dbReference type="ARBA" id="ARBA00023002"/>
    </source>
</evidence>
<accession>A0A0D2FWZ5</accession>
<dbReference type="InterPro" id="IPR001128">
    <property type="entry name" value="Cyt_P450"/>
</dbReference>
<proteinExistence type="inferred from homology"/>
<sequence length="541" mass="63098">MFDMDNTTGLFTFLCLVLLAFWTLRILYLAIYRLYFHPLRHFPGPKLAALTYWYEIYYDWFAGPYPGSNTYHLDQLHKKYGPIIRRAPDELDVVDPEWFDYLFAGGRRDKYNREAVEGGDASGLIQLTRDRNRHRARKGALTRFFSKRSVVQLEPSIVEKVELLSQGVERYMREKRTLHAQDAFGALTLDVITDYCFGERYGCLSTPDFAAEWQNFFREMFSNSPFLRSWGWVVRKRENLPKWVLRYIFPDTEQLLIMKDGVREKITKILREREEREKRGQDANDTGLETPSGELVDIEVTEKNRRTIFHDILDSQVLPPEDKTQWRLTEEAYGMVFAGGFTTGVALSNLLYHIHANPEWLAKVREELDTVMPDPTTLASSHDLEHLPIFEACMKESLRIGCLFTERLAFQEPEEWLYYHDWAIPPGTPVSMSLCTLHADETIFFDATNFHPERWLQASEKVQRLLKYYAPFSRGTRACIGSNLAYVQMHLATAALLRRFELVLDDDVVRERDVDVVRDCVVGLPTPQSKGIRFKVLGRRQ</sequence>
<dbReference type="Pfam" id="PF00067">
    <property type="entry name" value="p450"/>
    <property type="match status" value="1"/>
</dbReference>
<dbReference type="EMBL" id="KN846957">
    <property type="protein sequence ID" value="KIW70975.1"/>
    <property type="molecule type" value="Genomic_DNA"/>
</dbReference>
<comment type="similarity">
    <text evidence="2 9">Belongs to the cytochrome P450 family.</text>
</comment>
<reference evidence="11 12" key="1">
    <citation type="submission" date="2015-01" db="EMBL/GenBank/DDBJ databases">
        <title>The Genome Sequence of Capronia semiimmersa CBS27337.</title>
        <authorList>
            <consortium name="The Broad Institute Genomics Platform"/>
            <person name="Cuomo C."/>
            <person name="de Hoog S."/>
            <person name="Gorbushina A."/>
            <person name="Stielow B."/>
            <person name="Teixiera M."/>
            <person name="Abouelleil A."/>
            <person name="Chapman S.B."/>
            <person name="Priest M."/>
            <person name="Young S.K."/>
            <person name="Wortman J."/>
            <person name="Nusbaum C."/>
            <person name="Birren B."/>
        </authorList>
    </citation>
    <scope>NUCLEOTIDE SEQUENCE [LARGE SCALE GENOMIC DNA]</scope>
    <source>
        <strain evidence="11 12">CBS 27337</strain>
    </source>
</reference>
<evidence type="ECO:0000256" key="10">
    <source>
        <dbReference type="SAM" id="MobiDB-lite"/>
    </source>
</evidence>
<keyword evidence="12" id="KW-1185">Reference proteome</keyword>
<dbReference type="InterPro" id="IPR017972">
    <property type="entry name" value="Cyt_P450_CS"/>
</dbReference>
<dbReference type="GO" id="GO:0004497">
    <property type="term" value="F:monooxygenase activity"/>
    <property type="evidence" value="ECO:0007669"/>
    <property type="project" value="UniProtKB-KW"/>
</dbReference>
<evidence type="ECO:0000313" key="12">
    <source>
        <dbReference type="Proteomes" id="UP000054266"/>
    </source>
</evidence>
<gene>
    <name evidence="11" type="ORF">PV04_03201</name>
</gene>
<organism evidence="11 12">
    <name type="scientific">Phialophora macrospora</name>
    <dbReference type="NCBI Taxonomy" id="1851006"/>
    <lineage>
        <taxon>Eukaryota</taxon>
        <taxon>Fungi</taxon>
        <taxon>Dikarya</taxon>
        <taxon>Ascomycota</taxon>
        <taxon>Pezizomycotina</taxon>
        <taxon>Eurotiomycetes</taxon>
        <taxon>Chaetothyriomycetidae</taxon>
        <taxon>Chaetothyriales</taxon>
        <taxon>Herpotrichiellaceae</taxon>
        <taxon>Phialophora</taxon>
    </lineage>
</organism>
<evidence type="ECO:0000256" key="9">
    <source>
        <dbReference type="RuleBase" id="RU000461"/>
    </source>
</evidence>
<evidence type="ECO:0000256" key="1">
    <source>
        <dbReference type="ARBA" id="ARBA00001971"/>
    </source>
</evidence>
<evidence type="ECO:0000313" key="11">
    <source>
        <dbReference type="EMBL" id="KIW70975.1"/>
    </source>
</evidence>
<name>A0A0D2FWZ5_9EURO</name>
<dbReference type="PANTHER" id="PTHR24305:SF157">
    <property type="entry name" value="N-ACETYLTRYPTOPHAN 6-HYDROXYLASE IVOC-RELATED"/>
    <property type="match status" value="1"/>
</dbReference>
<dbReference type="GO" id="GO:0005506">
    <property type="term" value="F:iron ion binding"/>
    <property type="evidence" value="ECO:0007669"/>
    <property type="project" value="InterPro"/>
</dbReference>
<evidence type="ECO:0000256" key="7">
    <source>
        <dbReference type="ARBA" id="ARBA00023033"/>
    </source>
</evidence>
<feature type="region of interest" description="Disordered" evidence="10">
    <location>
        <begin position="273"/>
        <end position="292"/>
    </location>
</feature>
<dbReference type="AlphaFoldDB" id="A0A0D2FWZ5"/>
<evidence type="ECO:0000256" key="4">
    <source>
        <dbReference type="ARBA" id="ARBA00022723"/>
    </source>
</evidence>
<dbReference type="PRINTS" id="PR00463">
    <property type="entry name" value="EP450I"/>
</dbReference>
<dbReference type="PROSITE" id="PS00086">
    <property type="entry name" value="CYTOCHROME_P450"/>
    <property type="match status" value="1"/>
</dbReference>
<evidence type="ECO:0000256" key="2">
    <source>
        <dbReference type="ARBA" id="ARBA00010617"/>
    </source>
</evidence>
<keyword evidence="4 8" id="KW-0479">Metal-binding</keyword>
<dbReference type="PANTHER" id="PTHR24305">
    <property type="entry name" value="CYTOCHROME P450"/>
    <property type="match status" value="1"/>
</dbReference>
<dbReference type="Gene3D" id="1.10.630.10">
    <property type="entry name" value="Cytochrome P450"/>
    <property type="match status" value="1"/>
</dbReference>
<dbReference type="GO" id="GO:0020037">
    <property type="term" value="F:heme binding"/>
    <property type="evidence" value="ECO:0007669"/>
    <property type="project" value="InterPro"/>
</dbReference>
<feature type="binding site" description="axial binding residue" evidence="8">
    <location>
        <position position="479"/>
    </location>
    <ligand>
        <name>heme</name>
        <dbReference type="ChEBI" id="CHEBI:30413"/>
    </ligand>
    <ligandPart>
        <name>Fe</name>
        <dbReference type="ChEBI" id="CHEBI:18248"/>
    </ligandPart>
</feature>
<dbReference type="HOGENOM" id="CLU_001570_14_4_1"/>
<keyword evidence="6 8" id="KW-0408">Iron</keyword>
<dbReference type="Proteomes" id="UP000054266">
    <property type="component" value="Unassembled WGS sequence"/>
</dbReference>
<dbReference type="InterPro" id="IPR002401">
    <property type="entry name" value="Cyt_P450_E_grp-I"/>
</dbReference>
<keyword evidence="3 8" id="KW-0349">Heme</keyword>
<evidence type="ECO:0000256" key="6">
    <source>
        <dbReference type="ARBA" id="ARBA00023004"/>
    </source>
</evidence>
<feature type="compositionally biased region" description="Basic and acidic residues" evidence="10">
    <location>
        <begin position="273"/>
        <end position="282"/>
    </location>
</feature>
<dbReference type="SUPFAM" id="SSF48264">
    <property type="entry name" value="Cytochrome P450"/>
    <property type="match status" value="1"/>
</dbReference>
<comment type="cofactor">
    <cofactor evidence="1 8">
        <name>heme</name>
        <dbReference type="ChEBI" id="CHEBI:30413"/>
    </cofactor>
</comment>
<dbReference type="STRING" id="5601.A0A0D2FWZ5"/>
<dbReference type="CDD" id="cd11062">
    <property type="entry name" value="CYP58-like"/>
    <property type="match status" value="1"/>
</dbReference>
<dbReference type="GO" id="GO:0016705">
    <property type="term" value="F:oxidoreductase activity, acting on paired donors, with incorporation or reduction of molecular oxygen"/>
    <property type="evidence" value="ECO:0007669"/>
    <property type="project" value="InterPro"/>
</dbReference>
<keyword evidence="5 9" id="KW-0560">Oxidoreductase</keyword>
<keyword evidence="7 9" id="KW-0503">Monooxygenase</keyword>
<dbReference type="InterPro" id="IPR036396">
    <property type="entry name" value="Cyt_P450_sf"/>
</dbReference>
<evidence type="ECO:0008006" key="13">
    <source>
        <dbReference type="Google" id="ProtNLM"/>
    </source>
</evidence>